<keyword evidence="2" id="KW-1185">Reference proteome</keyword>
<evidence type="ECO:0000313" key="1">
    <source>
        <dbReference type="EMBL" id="MFC7359956.1"/>
    </source>
</evidence>
<sequence>MSLPQRGTFAVVGSTTYEVTTVAHDAVTLRVPRDAGRLPSHLESGVRRDGDSWAKVRKSDLERYFAVSVTVEWQGERFDLGRVTGDRAEIHSDSPPVADRLGLEGDQYNGFRATVPVAELTVVDVREKEIHV</sequence>
<gene>
    <name evidence="1" type="ORF">ACFQO6_06705</name>
</gene>
<evidence type="ECO:0000313" key="2">
    <source>
        <dbReference type="Proteomes" id="UP001596524"/>
    </source>
</evidence>
<dbReference type="EMBL" id="JBHTCH010000005">
    <property type="protein sequence ID" value="MFC7359956.1"/>
    <property type="molecule type" value="Genomic_DNA"/>
</dbReference>
<protein>
    <submittedName>
        <fullName evidence="1">Uncharacterized protein</fullName>
    </submittedName>
</protein>
<name>A0ABW2MY44_9ACTN</name>
<comment type="caution">
    <text evidence="1">The sequence shown here is derived from an EMBL/GenBank/DDBJ whole genome shotgun (WGS) entry which is preliminary data.</text>
</comment>
<dbReference type="Proteomes" id="UP001596524">
    <property type="component" value="Unassembled WGS sequence"/>
</dbReference>
<reference evidence="2" key="1">
    <citation type="journal article" date="2019" name="Int. J. Syst. Evol. Microbiol.">
        <title>The Global Catalogue of Microorganisms (GCM) 10K type strain sequencing project: providing services to taxonomists for standard genome sequencing and annotation.</title>
        <authorList>
            <consortium name="The Broad Institute Genomics Platform"/>
            <consortium name="The Broad Institute Genome Sequencing Center for Infectious Disease"/>
            <person name="Wu L."/>
            <person name="Ma J."/>
        </authorList>
    </citation>
    <scope>NUCLEOTIDE SEQUENCE [LARGE SCALE GENOMIC DNA]</scope>
    <source>
        <strain evidence="2">FCH27</strain>
    </source>
</reference>
<accession>A0ABW2MY44</accession>
<dbReference type="RefSeq" id="WP_255890793.1">
    <property type="nucleotide sequence ID" value="NZ_JAFMZM010000003.1"/>
</dbReference>
<proteinExistence type="predicted"/>
<organism evidence="1 2">
    <name type="scientific">Nocardioides astragali</name>
    <dbReference type="NCBI Taxonomy" id="1776736"/>
    <lineage>
        <taxon>Bacteria</taxon>
        <taxon>Bacillati</taxon>
        <taxon>Actinomycetota</taxon>
        <taxon>Actinomycetes</taxon>
        <taxon>Propionibacteriales</taxon>
        <taxon>Nocardioidaceae</taxon>
        <taxon>Nocardioides</taxon>
    </lineage>
</organism>